<comment type="similarity">
    <text evidence="6">Belongs to the gamma-glutamyltransferase family.</text>
</comment>
<organism evidence="8 9">
    <name type="scientific">Halioglobus japonicus</name>
    <dbReference type="NCBI Taxonomy" id="930805"/>
    <lineage>
        <taxon>Bacteria</taxon>
        <taxon>Pseudomonadati</taxon>
        <taxon>Pseudomonadota</taxon>
        <taxon>Gammaproteobacteria</taxon>
        <taxon>Cellvibrionales</taxon>
        <taxon>Halieaceae</taxon>
        <taxon>Halioglobus</taxon>
    </lineage>
</organism>
<dbReference type="GO" id="GO:0036374">
    <property type="term" value="F:glutathione hydrolase activity"/>
    <property type="evidence" value="ECO:0007669"/>
    <property type="project" value="UniProtKB-UniRule"/>
</dbReference>
<dbReference type="EC" id="2.3.2.2" evidence="6"/>
<comment type="catalytic activity">
    <reaction evidence="2 6">
        <text>glutathione + H2O = L-cysteinylglycine + L-glutamate</text>
        <dbReference type="Rhea" id="RHEA:28807"/>
        <dbReference type="ChEBI" id="CHEBI:15377"/>
        <dbReference type="ChEBI" id="CHEBI:29985"/>
        <dbReference type="ChEBI" id="CHEBI:57925"/>
        <dbReference type="ChEBI" id="CHEBI:61694"/>
        <dbReference type="EC" id="3.4.19.13"/>
    </reaction>
</comment>
<feature type="binding site" evidence="5">
    <location>
        <position position="495"/>
    </location>
    <ligand>
        <name>L-glutamate</name>
        <dbReference type="ChEBI" id="CHEBI:29985"/>
    </ligand>
</feature>
<dbReference type="SUPFAM" id="SSF56235">
    <property type="entry name" value="N-terminal nucleophile aminohydrolases (Ntn hydrolases)"/>
    <property type="match status" value="1"/>
</dbReference>
<dbReference type="InterPro" id="IPR000101">
    <property type="entry name" value="GGT_peptidase"/>
</dbReference>
<dbReference type="Gene3D" id="1.10.246.130">
    <property type="match status" value="1"/>
</dbReference>
<comment type="subunit">
    <text evidence="6">This enzyme consists of two polypeptide chains, which are synthesized in precursor form from a single polypeptide.</text>
</comment>
<keyword evidence="6" id="KW-0012">Acyltransferase</keyword>
<evidence type="ECO:0000256" key="4">
    <source>
        <dbReference type="PIRSR" id="PIRSR600101-1"/>
    </source>
</evidence>
<dbReference type="GO" id="GO:0103068">
    <property type="term" value="F:leukotriene C4 gamma-glutamyl transferase activity"/>
    <property type="evidence" value="ECO:0007669"/>
    <property type="project" value="UniProtKB-EC"/>
</dbReference>
<keyword evidence="7" id="KW-0732">Signal</keyword>
<dbReference type="PANTHER" id="PTHR43881:SF1">
    <property type="entry name" value="GAMMA-GLUTAMYLTRANSPEPTIDASE (AFU_ORTHOLOGUE AFUA_4G13580)"/>
    <property type="match status" value="1"/>
</dbReference>
<keyword evidence="6" id="KW-0808">Transferase</keyword>
<comment type="catalytic activity">
    <reaction evidence="1 6">
        <text>an S-substituted glutathione + H2O = an S-substituted L-cysteinylglycine + L-glutamate</text>
        <dbReference type="Rhea" id="RHEA:59468"/>
        <dbReference type="ChEBI" id="CHEBI:15377"/>
        <dbReference type="ChEBI" id="CHEBI:29985"/>
        <dbReference type="ChEBI" id="CHEBI:90779"/>
        <dbReference type="ChEBI" id="CHEBI:143103"/>
        <dbReference type="EC" id="3.4.19.13"/>
    </reaction>
</comment>
<keyword evidence="9" id="KW-1185">Reference proteome</keyword>
<dbReference type="GO" id="GO:0006750">
    <property type="term" value="P:glutathione biosynthetic process"/>
    <property type="evidence" value="ECO:0007669"/>
    <property type="project" value="UniProtKB-KW"/>
</dbReference>
<comment type="caution">
    <text evidence="8">The sequence shown here is derived from an EMBL/GenBank/DDBJ whole genome shotgun (WGS) entry which is preliminary data.</text>
</comment>
<evidence type="ECO:0000256" key="6">
    <source>
        <dbReference type="RuleBase" id="RU368036"/>
    </source>
</evidence>
<comment type="PTM">
    <text evidence="6">Cleaved by autocatalysis into a large and a small subunit.</text>
</comment>
<comment type="pathway">
    <text evidence="6">Sulfur metabolism; glutathione metabolism.</text>
</comment>
<dbReference type="AlphaFoldDB" id="A0AAP8MDA5"/>
<evidence type="ECO:0000313" key="9">
    <source>
        <dbReference type="Proteomes" id="UP000235162"/>
    </source>
</evidence>
<dbReference type="Pfam" id="PF01019">
    <property type="entry name" value="G_glu_transpept"/>
    <property type="match status" value="1"/>
</dbReference>
<dbReference type="InterPro" id="IPR043138">
    <property type="entry name" value="GGT_lsub"/>
</dbReference>
<dbReference type="EC" id="3.4.19.13" evidence="6"/>
<keyword evidence="6" id="KW-0378">Hydrolase</keyword>
<dbReference type="InterPro" id="IPR029055">
    <property type="entry name" value="Ntn_hydrolases_N"/>
</dbReference>
<gene>
    <name evidence="8" type="primary">ggt</name>
    <name evidence="8" type="ORF">C0029_13040</name>
</gene>
<accession>A0AAP8MDA5</accession>
<evidence type="ECO:0000256" key="5">
    <source>
        <dbReference type="PIRSR" id="PIRSR600101-2"/>
    </source>
</evidence>
<comment type="catalytic activity">
    <reaction evidence="3 6">
        <text>an N-terminal (5-L-glutamyl)-[peptide] + an alpha-amino acid = 5-L-glutamyl amino acid + an N-terminal L-alpha-aminoacyl-[peptide]</text>
        <dbReference type="Rhea" id="RHEA:23904"/>
        <dbReference type="Rhea" id="RHEA-COMP:9780"/>
        <dbReference type="Rhea" id="RHEA-COMP:9795"/>
        <dbReference type="ChEBI" id="CHEBI:77644"/>
        <dbReference type="ChEBI" id="CHEBI:78597"/>
        <dbReference type="ChEBI" id="CHEBI:78599"/>
        <dbReference type="ChEBI" id="CHEBI:78608"/>
        <dbReference type="EC" id="2.3.2.2"/>
    </reaction>
</comment>
<evidence type="ECO:0000256" key="2">
    <source>
        <dbReference type="ARBA" id="ARBA00001089"/>
    </source>
</evidence>
<keyword evidence="6" id="KW-0865">Zymogen</keyword>
<evidence type="ECO:0000256" key="3">
    <source>
        <dbReference type="ARBA" id="ARBA00047417"/>
    </source>
</evidence>
<dbReference type="InterPro" id="IPR043137">
    <property type="entry name" value="GGT_ssub_C"/>
</dbReference>
<keyword evidence="6" id="KW-0317">Glutathione biosynthesis</keyword>
<sequence length="604" mass="65008">MNTLCKLALSLVTPILLSACAVQTTSPQSSAVSTELGAGGRPVGEIWSRSPVYGTRGMAATAHPLASQVALDVLKQGGNAVDAAIAANAALGLMEPTGNGIGGDIFVLLWDPDTQKLYGYNGSGRSPQGQSLEQLKQRIAAMKARGELPEDHQGIPSHGPLPVSVPGTVDGWFAIHARFGSLPMNQVLAPTIDYARGGFPVTPVIAYYFDRSWNFFEKKYAGTPHLANIRDTWFKGGEAPAAGSVVTNKDLGDTLEAIALDGRDAFYKGRLAREMADYFESMEGGLAYEDFVQHEGEWVEPGSVEYRGYELYELPPNGQGFAALQMLSILKNVDLTQWERGSAEVFHYMVEAKRLAFEDVARYYADPAFADIPLEGLLSDAYGRERFALIDPEQASPEFGPGEPKLEGEGDTTYLTVADENGMLVSLIQSNYRGMGSGMVPDGLGFMFQDRGELFSLEPGHPNVYAPGKRPFHTIIPAMLMKDGQPVMSYGLMGGSMQPQGHVQILVNMLDFGMNVQEAGDAARFLHDGGSETTGIDGDPLGTLYVEPGVAVETIGRLEAMGHKVEVDSSGVRFGGYQAIYVDRENGSYAGATEMRKDGTVAAW</sequence>
<protein>
    <recommendedName>
        <fullName evidence="6">Glutathione hydrolase proenzyme</fullName>
        <ecNumber evidence="6">2.3.2.2</ecNumber>
        <ecNumber evidence="6">3.4.19.13</ecNumber>
    </recommendedName>
    <component>
        <recommendedName>
            <fullName evidence="6">Glutathione hydrolase large chain</fullName>
        </recommendedName>
    </component>
    <component>
        <recommendedName>
            <fullName evidence="6">Glutathione hydrolase small chain</fullName>
        </recommendedName>
    </component>
</protein>
<dbReference type="InterPro" id="IPR052896">
    <property type="entry name" value="GGT-like_enzyme"/>
</dbReference>
<proteinExistence type="inferred from homology"/>
<feature type="signal peptide" evidence="7">
    <location>
        <begin position="1"/>
        <end position="21"/>
    </location>
</feature>
<feature type="active site" description="Nucleophile" evidence="4">
    <location>
        <position position="412"/>
    </location>
</feature>
<feature type="chain" id="PRO_5042956969" description="Glutathione hydrolase proenzyme" evidence="7">
    <location>
        <begin position="22"/>
        <end position="604"/>
    </location>
</feature>
<dbReference type="Gene3D" id="3.60.20.40">
    <property type="match status" value="1"/>
</dbReference>
<dbReference type="PANTHER" id="PTHR43881">
    <property type="entry name" value="GAMMA-GLUTAMYLTRANSPEPTIDASE (AFU_ORTHOLOGUE AFUA_4G13580)"/>
    <property type="match status" value="1"/>
</dbReference>
<dbReference type="GO" id="GO:0006751">
    <property type="term" value="P:glutathione catabolic process"/>
    <property type="evidence" value="ECO:0007669"/>
    <property type="project" value="UniProtKB-UniRule"/>
</dbReference>
<evidence type="ECO:0000256" key="1">
    <source>
        <dbReference type="ARBA" id="ARBA00001049"/>
    </source>
</evidence>
<dbReference type="PROSITE" id="PS51257">
    <property type="entry name" value="PROKAR_LIPOPROTEIN"/>
    <property type="match status" value="1"/>
</dbReference>
<name>A0AAP8MDA5_9GAMM</name>
<evidence type="ECO:0000256" key="7">
    <source>
        <dbReference type="SAM" id="SignalP"/>
    </source>
</evidence>
<reference evidence="8 9" key="1">
    <citation type="submission" date="2018-01" db="EMBL/GenBank/DDBJ databases">
        <title>The draft genome sequence of Halioglobus japonicus S1-36.</title>
        <authorList>
            <person name="Du Z.-J."/>
            <person name="Shi M.-J."/>
        </authorList>
    </citation>
    <scope>NUCLEOTIDE SEQUENCE [LARGE SCALE GENOMIC DNA]</scope>
    <source>
        <strain evidence="8 9">S1-36</strain>
    </source>
</reference>
<dbReference type="NCBIfam" id="TIGR00066">
    <property type="entry name" value="g_glut_trans"/>
    <property type="match status" value="1"/>
</dbReference>
<dbReference type="EMBL" id="PKUR01000003">
    <property type="protein sequence ID" value="PLW85539.1"/>
    <property type="molecule type" value="Genomic_DNA"/>
</dbReference>
<evidence type="ECO:0000313" key="8">
    <source>
        <dbReference type="EMBL" id="PLW85539.1"/>
    </source>
</evidence>
<dbReference type="PRINTS" id="PR01210">
    <property type="entry name" value="GGTRANSPTASE"/>
</dbReference>
<dbReference type="Proteomes" id="UP000235162">
    <property type="component" value="Unassembled WGS sequence"/>
</dbReference>